<feature type="transmembrane region" description="Helical" evidence="13">
    <location>
        <begin position="92"/>
        <end position="124"/>
    </location>
</feature>
<comment type="subcellular location">
    <subcellularLocation>
        <location evidence="2">Cell membrane</location>
        <topology evidence="2">Multi-pass membrane protein</topology>
    </subcellularLocation>
</comment>
<dbReference type="InterPro" id="IPR016174">
    <property type="entry name" value="Di-haem_cyt_TM"/>
</dbReference>
<dbReference type="AlphaFoldDB" id="A0A078L4U3"/>
<keyword evidence="9 13" id="KW-1133">Transmembrane helix</keyword>
<dbReference type="SUPFAM" id="SSF81342">
    <property type="entry name" value="Transmembrane di-heme cytochromes"/>
    <property type="match status" value="1"/>
</dbReference>
<keyword evidence="5" id="KW-0349">Heme</keyword>
<evidence type="ECO:0000256" key="7">
    <source>
        <dbReference type="ARBA" id="ARBA00022723"/>
    </source>
</evidence>
<dbReference type="GO" id="GO:0005886">
    <property type="term" value="C:plasma membrane"/>
    <property type="evidence" value="ECO:0007669"/>
    <property type="project" value="UniProtKB-SubCell"/>
</dbReference>
<evidence type="ECO:0000256" key="12">
    <source>
        <dbReference type="ARBA" id="ARBA00037975"/>
    </source>
</evidence>
<evidence type="ECO:0000259" key="14">
    <source>
        <dbReference type="Pfam" id="PF01292"/>
    </source>
</evidence>
<dbReference type="InterPro" id="IPR052168">
    <property type="entry name" value="Cytochrome_b561_oxidase"/>
</dbReference>
<dbReference type="Proteomes" id="UP000044071">
    <property type="component" value="Unassembled WGS sequence"/>
</dbReference>
<evidence type="ECO:0000256" key="13">
    <source>
        <dbReference type="SAM" id="Phobius"/>
    </source>
</evidence>
<evidence type="ECO:0000256" key="1">
    <source>
        <dbReference type="ARBA" id="ARBA00001970"/>
    </source>
</evidence>
<keyword evidence="7" id="KW-0479">Metal-binding</keyword>
<evidence type="ECO:0000256" key="10">
    <source>
        <dbReference type="ARBA" id="ARBA00023004"/>
    </source>
</evidence>
<dbReference type="RefSeq" id="WP_044012258.1">
    <property type="nucleotide sequence ID" value="NZ_CCVW01000004.1"/>
</dbReference>
<sequence>MLIKNTEDRFGVIAITLHWVIAALMIGLLIMGLYMVALPISLEKLKFYGWHKEYGFLVLALVIIRLIWRLSNITPKLDILAWEEVIARMVHWIFYGFMFALPITGWLITSAAGLPASFFGLFTLPNLIAPNEESRLLFQKIHEWLGYALIAIILLHTAAALKHHFIEKDNILRRMLSSK</sequence>
<dbReference type="eggNOG" id="COG3038">
    <property type="taxonomic scope" value="Bacteria"/>
</dbReference>
<comment type="similarity">
    <text evidence="12">Belongs to the cytochrome b561 family.</text>
</comment>
<dbReference type="GO" id="GO:0046872">
    <property type="term" value="F:metal ion binding"/>
    <property type="evidence" value="ECO:0007669"/>
    <property type="project" value="UniProtKB-KW"/>
</dbReference>
<evidence type="ECO:0000256" key="11">
    <source>
        <dbReference type="ARBA" id="ARBA00023136"/>
    </source>
</evidence>
<feature type="transmembrane region" description="Helical" evidence="13">
    <location>
        <begin position="12"/>
        <end position="34"/>
    </location>
</feature>
<dbReference type="EMBL" id="CCSB01000004">
    <property type="protein sequence ID" value="CDZ79099.1"/>
    <property type="molecule type" value="Genomic_DNA"/>
</dbReference>
<protein>
    <recommendedName>
        <fullName evidence="14">Cytochrome b561 bacterial/Ni-hydrogenase domain-containing protein</fullName>
    </recommendedName>
</protein>
<feature type="transmembrane region" description="Helical" evidence="13">
    <location>
        <begin position="144"/>
        <end position="165"/>
    </location>
</feature>
<evidence type="ECO:0000313" key="16">
    <source>
        <dbReference type="Proteomes" id="UP000044071"/>
    </source>
</evidence>
<dbReference type="OrthoDB" id="8589936at2"/>
<dbReference type="STRING" id="1034943.BN59_03416"/>
<gene>
    <name evidence="15" type="primary">yceJ_2</name>
    <name evidence="15" type="ORF">BN59_03416</name>
</gene>
<keyword evidence="16" id="KW-1185">Reference proteome</keyword>
<dbReference type="Pfam" id="PF01292">
    <property type="entry name" value="Ni_hydr_CYTB"/>
    <property type="match status" value="1"/>
</dbReference>
<reference evidence="15 16" key="1">
    <citation type="submission" date="2014-06" db="EMBL/GenBank/DDBJ databases">
        <authorList>
            <person name="Urmite Genomes Urmite Genomes"/>
        </authorList>
    </citation>
    <scope>NUCLEOTIDE SEQUENCE [LARGE SCALE GENOMIC DNA]</scope>
</reference>
<evidence type="ECO:0000256" key="6">
    <source>
        <dbReference type="ARBA" id="ARBA00022692"/>
    </source>
</evidence>
<dbReference type="GO" id="GO:0009055">
    <property type="term" value="F:electron transfer activity"/>
    <property type="evidence" value="ECO:0007669"/>
    <property type="project" value="InterPro"/>
</dbReference>
<evidence type="ECO:0000256" key="4">
    <source>
        <dbReference type="ARBA" id="ARBA00022475"/>
    </source>
</evidence>
<evidence type="ECO:0000313" key="15">
    <source>
        <dbReference type="EMBL" id="CDZ79099.1"/>
    </source>
</evidence>
<evidence type="ECO:0000256" key="9">
    <source>
        <dbReference type="ARBA" id="ARBA00022989"/>
    </source>
</evidence>
<keyword evidence="3" id="KW-0813">Transport</keyword>
<keyword evidence="4" id="KW-1003">Cell membrane</keyword>
<dbReference type="GO" id="GO:0022904">
    <property type="term" value="P:respiratory electron transport chain"/>
    <property type="evidence" value="ECO:0007669"/>
    <property type="project" value="InterPro"/>
</dbReference>
<dbReference type="GO" id="GO:0020037">
    <property type="term" value="F:heme binding"/>
    <property type="evidence" value="ECO:0007669"/>
    <property type="project" value="TreeGrafter"/>
</dbReference>
<evidence type="ECO:0000256" key="8">
    <source>
        <dbReference type="ARBA" id="ARBA00022982"/>
    </source>
</evidence>
<keyword evidence="10" id="KW-0408">Iron</keyword>
<dbReference type="PANTHER" id="PTHR30529:SF1">
    <property type="entry name" value="CYTOCHROME B561 HOMOLOG 2"/>
    <property type="match status" value="1"/>
</dbReference>
<evidence type="ECO:0000256" key="5">
    <source>
        <dbReference type="ARBA" id="ARBA00022617"/>
    </source>
</evidence>
<keyword evidence="8" id="KW-0249">Electron transport</keyword>
<keyword evidence="11 13" id="KW-0472">Membrane</keyword>
<dbReference type="InterPro" id="IPR011577">
    <property type="entry name" value="Cyt_b561_bac/Ni-Hgenase"/>
</dbReference>
<feature type="transmembrane region" description="Helical" evidence="13">
    <location>
        <begin position="54"/>
        <end position="71"/>
    </location>
</feature>
<dbReference type="PANTHER" id="PTHR30529">
    <property type="entry name" value="CYTOCHROME B561"/>
    <property type="match status" value="1"/>
</dbReference>
<name>A0A078L4U3_9GAMM</name>
<keyword evidence="6 13" id="KW-0812">Transmembrane</keyword>
<accession>A0A078L4U3</accession>
<evidence type="ECO:0000256" key="3">
    <source>
        <dbReference type="ARBA" id="ARBA00022448"/>
    </source>
</evidence>
<dbReference type="Gene3D" id="1.20.950.20">
    <property type="entry name" value="Transmembrane di-heme cytochromes, Chain C"/>
    <property type="match status" value="1"/>
</dbReference>
<comment type="cofactor">
    <cofactor evidence="1">
        <name>heme b</name>
        <dbReference type="ChEBI" id="CHEBI:60344"/>
    </cofactor>
</comment>
<organism evidence="15 16">
    <name type="scientific">Legionella massiliensis</name>
    <dbReference type="NCBI Taxonomy" id="1034943"/>
    <lineage>
        <taxon>Bacteria</taxon>
        <taxon>Pseudomonadati</taxon>
        <taxon>Pseudomonadota</taxon>
        <taxon>Gammaproteobacteria</taxon>
        <taxon>Legionellales</taxon>
        <taxon>Legionellaceae</taxon>
        <taxon>Legionella</taxon>
    </lineage>
</organism>
<evidence type="ECO:0000256" key="2">
    <source>
        <dbReference type="ARBA" id="ARBA00004651"/>
    </source>
</evidence>
<proteinExistence type="inferred from homology"/>
<feature type="domain" description="Cytochrome b561 bacterial/Ni-hydrogenase" evidence="14">
    <location>
        <begin position="9"/>
        <end position="177"/>
    </location>
</feature>